<gene>
    <name evidence="11" type="ORF">PQJ61_08480</name>
</gene>
<feature type="transmembrane region" description="Helical" evidence="10">
    <location>
        <begin position="171"/>
        <end position="193"/>
    </location>
</feature>
<keyword evidence="5 10" id="KW-0812">Transmembrane</keyword>
<proteinExistence type="predicted"/>
<dbReference type="Pfam" id="PF01554">
    <property type="entry name" value="MatE"/>
    <property type="match status" value="2"/>
</dbReference>
<evidence type="ECO:0000256" key="1">
    <source>
        <dbReference type="ARBA" id="ARBA00004651"/>
    </source>
</evidence>
<feature type="transmembrane region" description="Helical" evidence="10">
    <location>
        <begin position="205"/>
        <end position="225"/>
    </location>
</feature>
<feature type="transmembrane region" description="Helical" evidence="10">
    <location>
        <begin position="397"/>
        <end position="416"/>
    </location>
</feature>
<evidence type="ECO:0000256" key="3">
    <source>
        <dbReference type="ARBA" id="ARBA00022449"/>
    </source>
</evidence>
<dbReference type="GO" id="GO:0006811">
    <property type="term" value="P:monoatomic ion transport"/>
    <property type="evidence" value="ECO:0007669"/>
    <property type="project" value="UniProtKB-KW"/>
</dbReference>
<dbReference type="InterPro" id="IPR050222">
    <property type="entry name" value="MATE_MdtK"/>
</dbReference>
<evidence type="ECO:0000313" key="11">
    <source>
        <dbReference type="EMBL" id="MDC7226788.1"/>
    </source>
</evidence>
<evidence type="ECO:0000256" key="8">
    <source>
        <dbReference type="ARBA" id="ARBA00023136"/>
    </source>
</evidence>
<dbReference type="NCBIfam" id="TIGR00797">
    <property type="entry name" value="matE"/>
    <property type="match status" value="1"/>
</dbReference>
<dbReference type="PANTHER" id="PTHR43298">
    <property type="entry name" value="MULTIDRUG RESISTANCE PROTEIN NORM-RELATED"/>
    <property type="match status" value="1"/>
</dbReference>
<dbReference type="AlphaFoldDB" id="A0AAJ1MIX7"/>
<evidence type="ECO:0000256" key="7">
    <source>
        <dbReference type="ARBA" id="ARBA00023065"/>
    </source>
</evidence>
<dbReference type="PIRSF" id="PIRSF006603">
    <property type="entry name" value="DinF"/>
    <property type="match status" value="1"/>
</dbReference>
<keyword evidence="4" id="KW-1003">Cell membrane</keyword>
<feature type="transmembrane region" description="Helical" evidence="10">
    <location>
        <begin position="328"/>
        <end position="355"/>
    </location>
</feature>
<feature type="transmembrane region" description="Helical" evidence="10">
    <location>
        <begin position="367"/>
        <end position="385"/>
    </location>
</feature>
<keyword evidence="3" id="KW-0050">Antiport</keyword>
<reference evidence="11 12" key="1">
    <citation type="submission" date="2022-12" db="EMBL/GenBank/DDBJ databases">
        <title>Metagenome assembled genome from gulf of manar.</title>
        <authorList>
            <person name="Kohli P."/>
            <person name="Pk S."/>
            <person name="Venkata Ramana C."/>
            <person name="Sasikala C."/>
        </authorList>
    </citation>
    <scope>NUCLEOTIDE SEQUENCE [LARGE SCALE GENOMIC DNA]</scope>
    <source>
        <strain evidence="11">JB008</strain>
    </source>
</reference>
<dbReference type="CDD" id="cd13133">
    <property type="entry name" value="MATE_like_7"/>
    <property type="match status" value="1"/>
</dbReference>
<dbReference type="GO" id="GO:0015297">
    <property type="term" value="F:antiporter activity"/>
    <property type="evidence" value="ECO:0007669"/>
    <property type="project" value="UniProtKB-KW"/>
</dbReference>
<dbReference type="InterPro" id="IPR002528">
    <property type="entry name" value="MATE_fam"/>
</dbReference>
<dbReference type="GO" id="GO:0005886">
    <property type="term" value="C:plasma membrane"/>
    <property type="evidence" value="ECO:0007669"/>
    <property type="project" value="UniProtKB-SubCell"/>
</dbReference>
<evidence type="ECO:0000256" key="9">
    <source>
        <dbReference type="ARBA" id="ARBA00031636"/>
    </source>
</evidence>
<comment type="subcellular location">
    <subcellularLocation>
        <location evidence="1">Cell membrane</location>
        <topology evidence="1">Multi-pass membrane protein</topology>
    </subcellularLocation>
</comment>
<dbReference type="InterPro" id="IPR048279">
    <property type="entry name" value="MdtK-like"/>
</dbReference>
<evidence type="ECO:0000256" key="4">
    <source>
        <dbReference type="ARBA" id="ARBA00022475"/>
    </source>
</evidence>
<keyword evidence="8 10" id="KW-0472">Membrane</keyword>
<accession>A0AAJ1MIX7</accession>
<evidence type="ECO:0000256" key="5">
    <source>
        <dbReference type="ARBA" id="ARBA00022692"/>
    </source>
</evidence>
<evidence type="ECO:0000256" key="2">
    <source>
        <dbReference type="ARBA" id="ARBA00022448"/>
    </source>
</evidence>
<feature type="transmembrane region" description="Helical" evidence="10">
    <location>
        <begin position="428"/>
        <end position="447"/>
    </location>
</feature>
<keyword evidence="6 10" id="KW-1133">Transmembrane helix</keyword>
<protein>
    <recommendedName>
        <fullName evidence="9">Multidrug-efflux transporter</fullName>
    </recommendedName>
</protein>
<dbReference type="PANTHER" id="PTHR43298:SF2">
    <property type="entry name" value="FMN_FAD EXPORTER YEEO-RELATED"/>
    <property type="match status" value="1"/>
</dbReference>
<sequence>MTDIGAPAYSLRNNIKRITVLGAPLLAGRLSHYSHQVADSIMLGHFGEGSLELAALAVAGMFFWVLNTFLWPLSNGIQAIVSRRLGSGGETAGPSNLGQIMDQGIITALIFSLVAFTLSFFTGPLFRLILHEERIIELSLDYIRILRWSFIPQGVQIIIMRFFSSIHKPRYSMITSLVSNGVNIILNYIFIYGKFGLPEMGIKGAALGSLLSMWIALLYILSVTLRKEYIRKYRFFHSRKPDWRIIKNIIRIAMPPAIQNILAMLIMLFYEAMVENIGAVYLASTHIVLSFYRINKTIVGGFSHGAAILIGNELGAENKRAAKAVMHAGYLIGAAIGLIIFILVFCFPGTVASIFAAPGETLDTATIALRFFAIFFFFEILGFTFEMVFTGNAWGKFVLFSEFTTNILFILTFTFITTRLLGMGVNMAWLGFGLYQVFHSLLLHIGYKSGHWMHAKVD</sequence>
<dbReference type="EMBL" id="JAQQAL010000017">
    <property type="protein sequence ID" value="MDC7226788.1"/>
    <property type="molecule type" value="Genomic_DNA"/>
</dbReference>
<dbReference type="GO" id="GO:0042910">
    <property type="term" value="F:xenobiotic transmembrane transporter activity"/>
    <property type="evidence" value="ECO:0007669"/>
    <property type="project" value="InterPro"/>
</dbReference>
<feature type="transmembrane region" description="Helical" evidence="10">
    <location>
        <begin position="145"/>
        <end position="164"/>
    </location>
</feature>
<evidence type="ECO:0000256" key="6">
    <source>
        <dbReference type="ARBA" id="ARBA00022989"/>
    </source>
</evidence>
<keyword evidence="2" id="KW-0813">Transport</keyword>
<dbReference type="Proteomes" id="UP001221217">
    <property type="component" value="Unassembled WGS sequence"/>
</dbReference>
<evidence type="ECO:0000313" key="12">
    <source>
        <dbReference type="Proteomes" id="UP001221217"/>
    </source>
</evidence>
<feature type="transmembrane region" description="Helical" evidence="10">
    <location>
        <begin position="105"/>
        <end position="125"/>
    </location>
</feature>
<feature type="transmembrane region" description="Helical" evidence="10">
    <location>
        <begin position="53"/>
        <end position="74"/>
    </location>
</feature>
<keyword evidence="7" id="KW-0406">Ion transport</keyword>
<evidence type="ECO:0000256" key="10">
    <source>
        <dbReference type="SAM" id="Phobius"/>
    </source>
</evidence>
<comment type="caution">
    <text evidence="11">The sequence shown here is derived from an EMBL/GenBank/DDBJ whole genome shotgun (WGS) entry which is preliminary data.</text>
</comment>
<name>A0AAJ1MIX7_9SPIO</name>
<organism evidence="11 12">
    <name type="scientific">Candidatus Thalassospirochaeta sargassi</name>
    <dbReference type="NCBI Taxonomy" id="3119039"/>
    <lineage>
        <taxon>Bacteria</taxon>
        <taxon>Pseudomonadati</taxon>
        <taxon>Spirochaetota</taxon>
        <taxon>Spirochaetia</taxon>
        <taxon>Spirochaetales</taxon>
        <taxon>Spirochaetaceae</taxon>
        <taxon>Candidatus Thalassospirochaeta</taxon>
    </lineage>
</organism>